<keyword evidence="2" id="KW-1185">Reference proteome</keyword>
<dbReference type="EMBL" id="MUJZ01058117">
    <property type="protein sequence ID" value="OTF72065.1"/>
    <property type="molecule type" value="Genomic_DNA"/>
</dbReference>
<feature type="non-terminal residue" evidence="1">
    <location>
        <position position="1"/>
    </location>
</feature>
<gene>
    <name evidence="1" type="ORF">BLA29_011801</name>
</gene>
<comment type="caution">
    <text evidence="1">The sequence shown here is derived from an EMBL/GenBank/DDBJ whole genome shotgun (WGS) entry which is preliminary data.</text>
</comment>
<dbReference type="Proteomes" id="UP000194236">
    <property type="component" value="Unassembled WGS sequence"/>
</dbReference>
<accession>A0A1Y3AY34</accession>
<proteinExistence type="predicted"/>
<reference evidence="1 2" key="1">
    <citation type="submission" date="2017-03" db="EMBL/GenBank/DDBJ databases">
        <title>Genome Survey of Euroglyphus maynei.</title>
        <authorList>
            <person name="Arlian L.G."/>
            <person name="Morgan M.S."/>
            <person name="Rider S.D."/>
        </authorList>
    </citation>
    <scope>NUCLEOTIDE SEQUENCE [LARGE SCALE GENOMIC DNA]</scope>
    <source>
        <strain evidence="1">Arlian Lab</strain>
        <tissue evidence="1">Whole body</tissue>
    </source>
</reference>
<organism evidence="1 2">
    <name type="scientific">Euroglyphus maynei</name>
    <name type="common">Mayne's house dust mite</name>
    <dbReference type="NCBI Taxonomy" id="6958"/>
    <lineage>
        <taxon>Eukaryota</taxon>
        <taxon>Metazoa</taxon>
        <taxon>Ecdysozoa</taxon>
        <taxon>Arthropoda</taxon>
        <taxon>Chelicerata</taxon>
        <taxon>Arachnida</taxon>
        <taxon>Acari</taxon>
        <taxon>Acariformes</taxon>
        <taxon>Sarcoptiformes</taxon>
        <taxon>Astigmata</taxon>
        <taxon>Psoroptidia</taxon>
        <taxon>Analgoidea</taxon>
        <taxon>Pyroglyphidae</taxon>
        <taxon>Pyroglyphinae</taxon>
        <taxon>Euroglyphus</taxon>
    </lineage>
</organism>
<evidence type="ECO:0000313" key="2">
    <source>
        <dbReference type="Proteomes" id="UP000194236"/>
    </source>
</evidence>
<evidence type="ECO:0000313" key="1">
    <source>
        <dbReference type="EMBL" id="OTF72065.1"/>
    </source>
</evidence>
<sequence length="60" mass="7081">FVIVKNILGTHTRPLNHFKLLQFWNSRISKENKKLPPIISKTKIQKRDAQLEIKTNAKRT</sequence>
<protein>
    <submittedName>
        <fullName evidence="1">Uncharacterized protein</fullName>
    </submittedName>
</protein>
<dbReference type="AlphaFoldDB" id="A0A1Y3AY34"/>
<name>A0A1Y3AY34_EURMA</name>